<protein>
    <submittedName>
        <fullName evidence="1">Uncharacterized protein</fullName>
    </submittedName>
</protein>
<name>A0AAN9JNG7_CLITE</name>
<organism evidence="1 2">
    <name type="scientific">Clitoria ternatea</name>
    <name type="common">Butterfly pea</name>
    <dbReference type="NCBI Taxonomy" id="43366"/>
    <lineage>
        <taxon>Eukaryota</taxon>
        <taxon>Viridiplantae</taxon>
        <taxon>Streptophyta</taxon>
        <taxon>Embryophyta</taxon>
        <taxon>Tracheophyta</taxon>
        <taxon>Spermatophyta</taxon>
        <taxon>Magnoliopsida</taxon>
        <taxon>eudicotyledons</taxon>
        <taxon>Gunneridae</taxon>
        <taxon>Pentapetalae</taxon>
        <taxon>rosids</taxon>
        <taxon>fabids</taxon>
        <taxon>Fabales</taxon>
        <taxon>Fabaceae</taxon>
        <taxon>Papilionoideae</taxon>
        <taxon>50 kb inversion clade</taxon>
        <taxon>NPAAA clade</taxon>
        <taxon>indigoferoid/millettioid clade</taxon>
        <taxon>Phaseoleae</taxon>
        <taxon>Clitoria</taxon>
    </lineage>
</organism>
<dbReference type="EMBL" id="JAYKXN010000003">
    <property type="protein sequence ID" value="KAK7301421.1"/>
    <property type="molecule type" value="Genomic_DNA"/>
</dbReference>
<dbReference type="Proteomes" id="UP001359559">
    <property type="component" value="Unassembled WGS sequence"/>
</dbReference>
<keyword evidence="2" id="KW-1185">Reference proteome</keyword>
<evidence type="ECO:0000313" key="2">
    <source>
        <dbReference type="Proteomes" id="UP001359559"/>
    </source>
</evidence>
<gene>
    <name evidence="1" type="ORF">RJT34_12285</name>
</gene>
<reference evidence="1 2" key="1">
    <citation type="submission" date="2024-01" db="EMBL/GenBank/DDBJ databases">
        <title>The genomes of 5 underutilized Papilionoideae crops provide insights into root nodulation and disease resistance.</title>
        <authorList>
            <person name="Yuan L."/>
        </authorList>
    </citation>
    <scope>NUCLEOTIDE SEQUENCE [LARGE SCALE GENOMIC DNA]</scope>
    <source>
        <strain evidence="1">LY-2023</strain>
        <tissue evidence="1">Leaf</tissue>
    </source>
</reference>
<evidence type="ECO:0000313" key="1">
    <source>
        <dbReference type="EMBL" id="KAK7301421.1"/>
    </source>
</evidence>
<sequence>MTGTAILELRARIPGHLKQFPEYDILKWKHIDWIKRFYEVVGEFQSDQGSFRKKVTEKRKRNKSKFHILPSTPCFVPPMPFDQLMQYPNLISLSDIVMYYALKAEETSVQMDMQQRKQYHKFHRVVSSGKKILITPNRLHPRAV</sequence>
<comment type="caution">
    <text evidence="1">The sequence shown here is derived from an EMBL/GenBank/DDBJ whole genome shotgun (WGS) entry which is preliminary data.</text>
</comment>
<accession>A0AAN9JNG7</accession>
<dbReference type="AlphaFoldDB" id="A0AAN9JNG7"/>
<proteinExistence type="predicted"/>